<evidence type="ECO:0000313" key="5">
    <source>
        <dbReference type="EMBL" id="KAE8330277.1"/>
    </source>
</evidence>
<feature type="repeat" description="ANK" evidence="3">
    <location>
        <begin position="717"/>
        <end position="749"/>
    </location>
</feature>
<dbReference type="PRINTS" id="PR01415">
    <property type="entry name" value="ANKYRIN"/>
</dbReference>
<organism evidence="5 6">
    <name type="scientific">Aspergillus sergii</name>
    <dbReference type="NCBI Taxonomy" id="1034303"/>
    <lineage>
        <taxon>Eukaryota</taxon>
        <taxon>Fungi</taxon>
        <taxon>Dikarya</taxon>
        <taxon>Ascomycota</taxon>
        <taxon>Pezizomycotina</taxon>
        <taxon>Eurotiomycetes</taxon>
        <taxon>Eurotiomycetidae</taxon>
        <taxon>Eurotiales</taxon>
        <taxon>Aspergillaceae</taxon>
        <taxon>Aspergillus</taxon>
        <taxon>Aspergillus subgen. Circumdati</taxon>
    </lineage>
</organism>
<feature type="domain" description="Clr5" evidence="4">
    <location>
        <begin position="9"/>
        <end position="60"/>
    </location>
</feature>
<dbReference type="SMART" id="SM00248">
    <property type="entry name" value="ANK"/>
    <property type="match status" value="17"/>
</dbReference>
<evidence type="ECO:0000256" key="1">
    <source>
        <dbReference type="ARBA" id="ARBA00022737"/>
    </source>
</evidence>
<dbReference type="InterPro" id="IPR036770">
    <property type="entry name" value="Ankyrin_rpt-contain_sf"/>
</dbReference>
<keyword evidence="2 3" id="KW-0040">ANK repeat</keyword>
<feature type="repeat" description="ANK" evidence="3">
    <location>
        <begin position="1017"/>
        <end position="1049"/>
    </location>
</feature>
<dbReference type="PROSITE" id="PS50297">
    <property type="entry name" value="ANK_REP_REGION"/>
    <property type="match status" value="8"/>
</dbReference>
<dbReference type="SUPFAM" id="SSF48403">
    <property type="entry name" value="Ankyrin repeat"/>
    <property type="match status" value="3"/>
</dbReference>
<dbReference type="InterPro" id="IPR025676">
    <property type="entry name" value="Clr5_dom"/>
</dbReference>
<evidence type="ECO:0000256" key="2">
    <source>
        <dbReference type="ARBA" id="ARBA00023043"/>
    </source>
</evidence>
<proteinExistence type="predicted"/>
<feature type="repeat" description="ANK" evidence="3">
    <location>
        <begin position="648"/>
        <end position="680"/>
    </location>
</feature>
<evidence type="ECO:0000256" key="3">
    <source>
        <dbReference type="PROSITE-ProRule" id="PRU00023"/>
    </source>
</evidence>
<feature type="repeat" description="ANK" evidence="3">
    <location>
        <begin position="982"/>
        <end position="1014"/>
    </location>
</feature>
<name>A0A5N6XAJ1_9EURO</name>
<dbReference type="Pfam" id="PF14420">
    <property type="entry name" value="Clr5"/>
    <property type="match status" value="1"/>
</dbReference>
<evidence type="ECO:0000259" key="4">
    <source>
        <dbReference type="Pfam" id="PF14420"/>
    </source>
</evidence>
<protein>
    <submittedName>
        <fullName evidence="5">Ankyrin repeat-containing domain protein</fullName>
    </submittedName>
</protein>
<feature type="repeat" description="ANK" evidence="3">
    <location>
        <begin position="1052"/>
        <end position="1074"/>
    </location>
</feature>
<gene>
    <name evidence="5" type="ORF">BDV39DRAFT_202083</name>
</gene>
<dbReference type="Pfam" id="PF12796">
    <property type="entry name" value="Ank_2"/>
    <property type="match status" value="3"/>
</dbReference>
<sequence length="1111" mass="122585">MPKKAPRIPDETWDQHKEAIIAFYSGNPLDRTMKYMVEEYGFQASKNQYIGKLKLWGVGKYHPGSDWAIIQSRKRKRSQMGKDSDVHIRGRKYTREEIEKEIARHVPLGREWCSSDDVLPDYITICTPRREPTGALGIRRDFLLRDLPWYQCNQEIHTLLSGLLRRHFAPSTPGTSLEVSMRELAPQSNSDLPQLRVGPYSCSETNNDLNTYLPPEDLDIGNSSTTNPGSLQGKSPFSILKAFLQRFAFLSANNRLDQRQFNEVFSWIVEKGGTDILLVMCRLKSPLIKVFARQVFYSAVIFGNISLGRKVLQCGVRLQTDDPSQRSRFTDYLSKAIHGRHEAMVELLCKAGIHPEVNNRWLWRDEWDLQLPILHTLLAFGADPERLFTKEETGFPLIDAALNGSLRAVELLLNRGARVNLYLARYYGTALQAAASRGHLEVARYLIQHGADTNVPFVMQINISQYCFFDYEMIPLLTPVQIAAKVNNPGLVQILLQHGASAMACPASAHPDFTHFLSHQAEGHWSESSDTQRYKPQYDSEPMVYTALQYGALNQNMEIIALLLSTGVAPDSRVAPYVGDTPLQMSTRLGNVEMFRLLWSWGADLNAPPAFRNGRTAVQGAAESGNLMILLMLRRAGAQIDEPAGAKQGMTALQAACLNGNSLIAGILLAHGADTNLGPSSVEGLTAIQAAAAHGDIRLVRDLITLGAEVNAPASEGGRTALLAAIEHESLPLLELLVQHGADVNETGGYGFLSPLREAASQKWLKGVHFLLEHGANVNDTPFDLAMSDESVEYAPEALLSPLGWAITNASVEMIYLLLQHDADVLGTAIFYESDTRSALIHAIHERSNFEVIDLLLAKVPDLQKHPGWENALKVALVNSIGVDTIYHQRILEKINSLPPLLRHRAIQKAWDTLASHYGGLNDTDKTLVETIELLIESAVPLDSRAEDGSTLLLRAARYGYDKSCASLVAHGADVNIYPTKYWGTPLQEAIRSSHVNIANVLLEHGADINALPAENRGVTALQAASINGMFELAVRLLERGADVSAPAAPKNGRTAIDGAAERGHFDMVQLLLNAYGEDADLEPVRRQAAGYAEKEGHLEISQWLCGYSAG</sequence>
<dbReference type="EMBL" id="ML741774">
    <property type="protein sequence ID" value="KAE8330277.1"/>
    <property type="molecule type" value="Genomic_DNA"/>
</dbReference>
<dbReference type="PANTHER" id="PTHR24198:SF194">
    <property type="entry name" value="INVERSIN-A"/>
    <property type="match status" value="1"/>
</dbReference>
<accession>A0A5N6XAJ1</accession>
<reference evidence="6" key="1">
    <citation type="submission" date="2019-04" db="EMBL/GenBank/DDBJ databases">
        <title>Friends and foes A comparative genomics studyof 23 Aspergillus species from section Flavi.</title>
        <authorList>
            <consortium name="DOE Joint Genome Institute"/>
            <person name="Kjaerbolling I."/>
            <person name="Vesth T."/>
            <person name="Frisvad J.C."/>
            <person name="Nybo J.L."/>
            <person name="Theobald S."/>
            <person name="Kildgaard S."/>
            <person name="Isbrandt T."/>
            <person name="Kuo A."/>
            <person name="Sato A."/>
            <person name="Lyhne E.K."/>
            <person name="Kogle M.E."/>
            <person name="Wiebenga A."/>
            <person name="Kun R.S."/>
            <person name="Lubbers R.J."/>
            <person name="Makela M.R."/>
            <person name="Barry K."/>
            <person name="Chovatia M."/>
            <person name="Clum A."/>
            <person name="Daum C."/>
            <person name="Haridas S."/>
            <person name="He G."/>
            <person name="LaButti K."/>
            <person name="Lipzen A."/>
            <person name="Mondo S."/>
            <person name="Riley R."/>
            <person name="Salamov A."/>
            <person name="Simmons B.A."/>
            <person name="Magnuson J.K."/>
            <person name="Henrissat B."/>
            <person name="Mortensen U.H."/>
            <person name="Larsen T.O."/>
            <person name="Devries R.P."/>
            <person name="Grigoriev I.V."/>
            <person name="Machida M."/>
            <person name="Baker S.E."/>
            <person name="Andersen M.R."/>
        </authorList>
    </citation>
    <scope>NUCLEOTIDE SEQUENCE [LARGE SCALE GENOMIC DNA]</scope>
    <source>
        <strain evidence="6">CBS 130017</strain>
    </source>
</reference>
<keyword evidence="6" id="KW-1185">Reference proteome</keyword>
<dbReference type="Pfam" id="PF13637">
    <property type="entry name" value="Ank_4"/>
    <property type="match status" value="1"/>
</dbReference>
<dbReference type="InterPro" id="IPR002110">
    <property type="entry name" value="Ankyrin_rpt"/>
</dbReference>
<dbReference type="AlphaFoldDB" id="A0A5N6XAJ1"/>
<dbReference type="PANTHER" id="PTHR24198">
    <property type="entry name" value="ANKYRIN REPEAT AND PROTEIN KINASE DOMAIN-CONTAINING PROTEIN"/>
    <property type="match status" value="1"/>
</dbReference>
<dbReference type="Gene3D" id="1.25.40.20">
    <property type="entry name" value="Ankyrin repeat-containing domain"/>
    <property type="match status" value="5"/>
</dbReference>
<feature type="repeat" description="ANK" evidence="3">
    <location>
        <begin position="426"/>
        <end position="455"/>
    </location>
</feature>
<dbReference type="Proteomes" id="UP000325945">
    <property type="component" value="Unassembled WGS sequence"/>
</dbReference>
<evidence type="ECO:0000313" key="6">
    <source>
        <dbReference type="Proteomes" id="UP000325945"/>
    </source>
</evidence>
<feature type="repeat" description="ANK" evidence="3">
    <location>
        <begin position="683"/>
        <end position="715"/>
    </location>
</feature>
<keyword evidence="1" id="KW-0677">Repeat</keyword>
<feature type="repeat" description="ANK" evidence="3">
    <location>
        <begin position="948"/>
        <end position="980"/>
    </location>
</feature>
<feature type="repeat" description="ANK" evidence="3">
    <location>
        <begin position="578"/>
        <end position="610"/>
    </location>
</feature>
<dbReference type="Pfam" id="PF00023">
    <property type="entry name" value="Ank"/>
    <property type="match status" value="2"/>
</dbReference>
<dbReference type="PROSITE" id="PS50088">
    <property type="entry name" value="ANK_REPEAT"/>
    <property type="match status" value="9"/>
</dbReference>